<evidence type="ECO:0000313" key="2">
    <source>
        <dbReference type="EMBL" id="SKA09328.1"/>
    </source>
</evidence>
<feature type="transmembrane region" description="Helical" evidence="1">
    <location>
        <begin position="6"/>
        <end position="26"/>
    </location>
</feature>
<dbReference type="OrthoDB" id="9814800at2"/>
<reference evidence="3" key="1">
    <citation type="submission" date="2017-02" db="EMBL/GenBank/DDBJ databases">
        <authorList>
            <person name="Varghese N."/>
            <person name="Submissions S."/>
        </authorList>
    </citation>
    <scope>NUCLEOTIDE SEQUENCE [LARGE SCALE GENOMIC DNA]</scope>
    <source>
        <strain evidence="3">DSM 16521</strain>
    </source>
</reference>
<gene>
    <name evidence="2" type="ORF">SAMN02745885_01874</name>
</gene>
<name>A0A1T4R154_9FIRM</name>
<dbReference type="Proteomes" id="UP000189933">
    <property type="component" value="Unassembled WGS sequence"/>
</dbReference>
<evidence type="ECO:0008006" key="4">
    <source>
        <dbReference type="Google" id="ProtNLM"/>
    </source>
</evidence>
<dbReference type="EMBL" id="FUXM01000023">
    <property type="protein sequence ID" value="SKA09328.1"/>
    <property type="molecule type" value="Genomic_DNA"/>
</dbReference>
<dbReference type="SUPFAM" id="SSF48695">
    <property type="entry name" value="Multiheme cytochromes"/>
    <property type="match status" value="1"/>
</dbReference>
<organism evidence="2 3">
    <name type="scientific">Carboxydocella sporoproducens DSM 16521</name>
    <dbReference type="NCBI Taxonomy" id="1121270"/>
    <lineage>
        <taxon>Bacteria</taxon>
        <taxon>Bacillati</taxon>
        <taxon>Bacillota</taxon>
        <taxon>Clostridia</taxon>
        <taxon>Eubacteriales</taxon>
        <taxon>Clostridiales Family XVI. Incertae Sedis</taxon>
        <taxon>Carboxydocella</taxon>
    </lineage>
</organism>
<evidence type="ECO:0000313" key="3">
    <source>
        <dbReference type="Proteomes" id="UP000189933"/>
    </source>
</evidence>
<proteinExistence type="predicted"/>
<keyword evidence="3" id="KW-1185">Reference proteome</keyword>
<keyword evidence="1" id="KW-1133">Transmembrane helix</keyword>
<evidence type="ECO:0000256" key="1">
    <source>
        <dbReference type="SAM" id="Phobius"/>
    </source>
</evidence>
<keyword evidence="1" id="KW-0812">Transmembrane</keyword>
<sequence>MASNKYLLPMIFTILVTILFGATFALSWEPFIAGPPPAKVNPPTIPHTLQGREGKCILCHKDAAGVKIPRTPHPDRANCLQCHVPN</sequence>
<keyword evidence="1" id="KW-0472">Membrane</keyword>
<dbReference type="RefSeq" id="WP_078665908.1">
    <property type="nucleotide sequence ID" value="NZ_FUXM01000023.1"/>
</dbReference>
<accession>A0A1T4R154</accession>
<dbReference type="InterPro" id="IPR036280">
    <property type="entry name" value="Multihaem_cyt_sf"/>
</dbReference>
<protein>
    <recommendedName>
        <fullName evidence="4">Diheme cytochrome c NapB</fullName>
    </recommendedName>
</protein>
<dbReference type="AlphaFoldDB" id="A0A1T4R154"/>